<dbReference type="EMBL" id="BRZM01000070">
    <property type="protein sequence ID" value="GLD64741.1"/>
    <property type="molecule type" value="Genomic_DNA"/>
</dbReference>
<comment type="caution">
    <text evidence="1">The sequence shown here is derived from an EMBL/GenBank/DDBJ whole genome shotgun (WGS) entry which is preliminary data.</text>
</comment>
<name>A0AAD3RDQ7_LATJO</name>
<dbReference type="Proteomes" id="UP001279410">
    <property type="component" value="Unassembled WGS sequence"/>
</dbReference>
<proteinExistence type="predicted"/>
<keyword evidence="2" id="KW-1185">Reference proteome</keyword>
<dbReference type="AlphaFoldDB" id="A0AAD3RDQ7"/>
<protein>
    <submittedName>
        <fullName evidence="1">Obscurin-like protein</fullName>
    </submittedName>
</protein>
<evidence type="ECO:0000313" key="1">
    <source>
        <dbReference type="EMBL" id="GLD64741.1"/>
    </source>
</evidence>
<feature type="non-terminal residue" evidence="1">
    <location>
        <position position="63"/>
    </location>
</feature>
<evidence type="ECO:0000313" key="2">
    <source>
        <dbReference type="Proteomes" id="UP001279410"/>
    </source>
</evidence>
<reference evidence="1" key="1">
    <citation type="submission" date="2022-08" db="EMBL/GenBank/DDBJ databases">
        <title>Genome sequencing of akame (Lates japonicus).</title>
        <authorList>
            <person name="Hashiguchi Y."/>
            <person name="Takahashi H."/>
        </authorList>
    </citation>
    <scope>NUCLEOTIDE SEQUENCE</scope>
    <source>
        <strain evidence="1">Kochi</strain>
    </source>
</reference>
<gene>
    <name evidence="1" type="ORF">AKAME5_001626700</name>
</gene>
<accession>A0AAD3RDQ7</accession>
<sequence length="63" mass="6911">MNTGSAWSCCVLTVETTGAGSGHKWRSDHTTRISEGGIYTCRAGRGEPEFFTEESKKVTIQRT</sequence>
<organism evidence="1 2">
    <name type="scientific">Lates japonicus</name>
    <name type="common">Japanese lates</name>
    <dbReference type="NCBI Taxonomy" id="270547"/>
    <lineage>
        <taxon>Eukaryota</taxon>
        <taxon>Metazoa</taxon>
        <taxon>Chordata</taxon>
        <taxon>Craniata</taxon>
        <taxon>Vertebrata</taxon>
        <taxon>Euteleostomi</taxon>
        <taxon>Actinopterygii</taxon>
        <taxon>Neopterygii</taxon>
        <taxon>Teleostei</taxon>
        <taxon>Neoteleostei</taxon>
        <taxon>Acanthomorphata</taxon>
        <taxon>Carangaria</taxon>
        <taxon>Carangaria incertae sedis</taxon>
        <taxon>Centropomidae</taxon>
        <taxon>Lates</taxon>
    </lineage>
</organism>